<keyword evidence="1" id="KW-0812">Transmembrane</keyword>
<reference evidence="3 4" key="1">
    <citation type="submission" date="2014-02" db="EMBL/GenBank/DDBJ databases">
        <title>Draft genome sequence of Lysinibacillus manganicus DSM 26584T.</title>
        <authorList>
            <person name="Zhang F."/>
            <person name="Wang G."/>
            <person name="Zhang L."/>
        </authorList>
    </citation>
    <scope>NUCLEOTIDE SEQUENCE [LARGE SCALE GENOMIC DNA]</scope>
    <source>
        <strain evidence="3 4">DSM 26584</strain>
    </source>
</reference>
<dbReference type="Proteomes" id="UP000030416">
    <property type="component" value="Unassembled WGS sequence"/>
</dbReference>
<dbReference type="InterPro" id="IPR009936">
    <property type="entry name" value="DUF1468"/>
</dbReference>
<sequence length="149" mass="16664">MKKEVIDLGAGTLLFSLATIGFFFTSQIDSNQPYGPSFFPKLILTLLMIASIILVVNTIFKWKASKDTFQLDKNILLTIFIFTGVLIGYVLLFFVTGFIISTIVFLLVAQFIFGVRKPVLLIGVSVILPILLYLIFTKAFNIPLPGFFE</sequence>
<feature type="transmembrane region" description="Helical" evidence="1">
    <location>
        <begin position="5"/>
        <end position="26"/>
    </location>
</feature>
<organism evidence="3 4">
    <name type="scientific">Ureibacillus manganicus DSM 26584</name>
    <dbReference type="NCBI Taxonomy" id="1384049"/>
    <lineage>
        <taxon>Bacteria</taxon>
        <taxon>Bacillati</taxon>
        <taxon>Bacillota</taxon>
        <taxon>Bacilli</taxon>
        <taxon>Bacillales</taxon>
        <taxon>Caryophanaceae</taxon>
        <taxon>Ureibacillus</taxon>
    </lineage>
</organism>
<dbReference type="eggNOG" id="ENOG5031U33">
    <property type="taxonomic scope" value="Bacteria"/>
</dbReference>
<dbReference type="OrthoDB" id="2440728at2"/>
<keyword evidence="1" id="KW-0472">Membrane</keyword>
<dbReference type="RefSeq" id="WP_036187946.1">
    <property type="nucleotide sequence ID" value="NZ_AVDA01000017.1"/>
</dbReference>
<gene>
    <name evidence="3" type="ORF">CD29_14215</name>
</gene>
<name>A0A0A3I4K1_9BACL</name>
<keyword evidence="4" id="KW-1185">Reference proteome</keyword>
<feature type="transmembrane region" description="Helical" evidence="1">
    <location>
        <begin position="119"/>
        <end position="136"/>
    </location>
</feature>
<feature type="domain" description="DUF1468" evidence="2">
    <location>
        <begin position="11"/>
        <end position="145"/>
    </location>
</feature>
<dbReference type="STRING" id="1384049.CD29_14215"/>
<evidence type="ECO:0000256" key="1">
    <source>
        <dbReference type="SAM" id="Phobius"/>
    </source>
</evidence>
<comment type="caution">
    <text evidence="3">The sequence shown here is derived from an EMBL/GenBank/DDBJ whole genome shotgun (WGS) entry which is preliminary data.</text>
</comment>
<feature type="transmembrane region" description="Helical" evidence="1">
    <location>
        <begin position="38"/>
        <end position="60"/>
    </location>
</feature>
<keyword evidence="1" id="KW-1133">Transmembrane helix</keyword>
<dbReference type="EMBL" id="JPVN01000017">
    <property type="protein sequence ID" value="KGR77608.1"/>
    <property type="molecule type" value="Genomic_DNA"/>
</dbReference>
<evidence type="ECO:0000313" key="4">
    <source>
        <dbReference type="Proteomes" id="UP000030416"/>
    </source>
</evidence>
<proteinExistence type="predicted"/>
<feature type="transmembrane region" description="Helical" evidence="1">
    <location>
        <begin position="80"/>
        <end position="113"/>
    </location>
</feature>
<evidence type="ECO:0000313" key="3">
    <source>
        <dbReference type="EMBL" id="KGR77608.1"/>
    </source>
</evidence>
<evidence type="ECO:0000259" key="2">
    <source>
        <dbReference type="Pfam" id="PF07331"/>
    </source>
</evidence>
<protein>
    <recommendedName>
        <fullName evidence="2">DUF1468 domain-containing protein</fullName>
    </recommendedName>
</protein>
<accession>A0A0A3I4K1</accession>
<dbReference type="Pfam" id="PF07331">
    <property type="entry name" value="TctB"/>
    <property type="match status" value="1"/>
</dbReference>
<dbReference type="AlphaFoldDB" id="A0A0A3I4K1"/>